<evidence type="ECO:0000313" key="2">
    <source>
        <dbReference type="EMBL" id="KAG2616120.1"/>
    </source>
</evidence>
<evidence type="ECO:0000256" key="1">
    <source>
        <dbReference type="SAM" id="MobiDB-lite"/>
    </source>
</evidence>
<protein>
    <submittedName>
        <fullName evidence="2">Uncharacterized protein</fullName>
    </submittedName>
</protein>
<comment type="caution">
    <text evidence="2">The sequence shown here is derived from an EMBL/GenBank/DDBJ whole genome shotgun (WGS) entry which is preliminary data.</text>
</comment>
<dbReference type="Proteomes" id="UP000823388">
    <property type="component" value="Chromosome 3N"/>
</dbReference>
<organism evidence="2 3">
    <name type="scientific">Panicum virgatum</name>
    <name type="common">Blackwell switchgrass</name>
    <dbReference type="NCBI Taxonomy" id="38727"/>
    <lineage>
        <taxon>Eukaryota</taxon>
        <taxon>Viridiplantae</taxon>
        <taxon>Streptophyta</taxon>
        <taxon>Embryophyta</taxon>
        <taxon>Tracheophyta</taxon>
        <taxon>Spermatophyta</taxon>
        <taxon>Magnoliopsida</taxon>
        <taxon>Liliopsida</taxon>
        <taxon>Poales</taxon>
        <taxon>Poaceae</taxon>
        <taxon>PACMAD clade</taxon>
        <taxon>Panicoideae</taxon>
        <taxon>Panicodae</taxon>
        <taxon>Paniceae</taxon>
        <taxon>Panicinae</taxon>
        <taxon>Panicum</taxon>
        <taxon>Panicum sect. Hiantes</taxon>
    </lineage>
</organism>
<evidence type="ECO:0000313" key="3">
    <source>
        <dbReference type="Proteomes" id="UP000823388"/>
    </source>
</evidence>
<gene>
    <name evidence="2" type="ORF">PVAP13_3NG130022</name>
</gene>
<accession>A0A8T0TZF4</accession>
<keyword evidence="3" id="KW-1185">Reference proteome</keyword>
<name>A0A8T0TZF4_PANVG</name>
<proteinExistence type="predicted"/>
<reference evidence="2 3" key="1">
    <citation type="submission" date="2020-05" db="EMBL/GenBank/DDBJ databases">
        <title>WGS assembly of Panicum virgatum.</title>
        <authorList>
            <person name="Lovell J.T."/>
            <person name="Jenkins J."/>
            <person name="Shu S."/>
            <person name="Juenger T.E."/>
            <person name="Schmutz J."/>
        </authorList>
    </citation>
    <scope>NUCLEOTIDE SEQUENCE [LARGE SCALE GENOMIC DNA]</scope>
    <source>
        <strain evidence="3">cv. AP13</strain>
    </source>
</reference>
<dbReference type="AlphaFoldDB" id="A0A8T0TZF4"/>
<sequence>MMHGTRRQAPSHGVVPRFSSTPPDMAPATPGSPDLVTAWSGRLDLTSAPSLLHHGCGLLPSRGREAGSSARYFSSQRGWPAPTPLSVDAAEEGACGGALPDLMVARG</sequence>
<feature type="region of interest" description="Disordered" evidence="1">
    <location>
        <begin position="1"/>
        <end position="33"/>
    </location>
</feature>
<dbReference type="EMBL" id="CM029042">
    <property type="protein sequence ID" value="KAG2616120.1"/>
    <property type="molecule type" value="Genomic_DNA"/>
</dbReference>